<evidence type="ECO:0000313" key="2">
    <source>
        <dbReference type="Proteomes" id="UP000320300"/>
    </source>
</evidence>
<name>A0A521EII3_9SPHI</name>
<dbReference type="OrthoDB" id="9810122at2"/>
<sequence length="308" mass="35336">MFTKNNIVARKFNTIIDELNSLREDANSQKLLQAAILSQLNIANTHHVLNNIQLAEFKVFSQWKDDGIIQFLVDYLDLESNTFIEFGVQNYTESNTRFLLVNNNWTGLIMDGTESNIKDVHEQEIYWKYNLTAVTAFITAENINELISQHGFSGELGLLHIDIDGNDYWVWKAISVVSPVIVIVEYNSVFGDKNPWTVPYQANFYRTDAHYSNLYFGSSLMSLCDLAKEKGYTFIGCNSNGNNAYFIREDKIKGLKPLSLEEGYVLSQFRESRDAAGQLTYINGTDRLMEIHGMEVFNTRKNEIETIR</sequence>
<proteinExistence type="predicted"/>
<accession>A0A521EII3</accession>
<protein>
    <submittedName>
        <fullName evidence="1">Uncharacterized protein</fullName>
    </submittedName>
</protein>
<gene>
    <name evidence="1" type="ORF">SAMN06265348_108189</name>
</gene>
<evidence type="ECO:0000313" key="1">
    <source>
        <dbReference type="EMBL" id="SMO83723.1"/>
    </source>
</evidence>
<dbReference type="Proteomes" id="UP000320300">
    <property type="component" value="Unassembled WGS sequence"/>
</dbReference>
<reference evidence="1 2" key="1">
    <citation type="submission" date="2017-05" db="EMBL/GenBank/DDBJ databases">
        <authorList>
            <person name="Varghese N."/>
            <person name="Submissions S."/>
        </authorList>
    </citation>
    <scope>NUCLEOTIDE SEQUENCE [LARGE SCALE GENOMIC DNA]</scope>
    <source>
        <strain evidence="1 2">DSM 19036</strain>
    </source>
</reference>
<keyword evidence="2" id="KW-1185">Reference proteome</keyword>
<dbReference type="AlphaFoldDB" id="A0A521EII3"/>
<organism evidence="1 2">
    <name type="scientific">Pedobacter westerhofensis</name>
    <dbReference type="NCBI Taxonomy" id="425512"/>
    <lineage>
        <taxon>Bacteria</taxon>
        <taxon>Pseudomonadati</taxon>
        <taxon>Bacteroidota</taxon>
        <taxon>Sphingobacteriia</taxon>
        <taxon>Sphingobacteriales</taxon>
        <taxon>Sphingobacteriaceae</taxon>
        <taxon>Pedobacter</taxon>
    </lineage>
</organism>
<dbReference type="RefSeq" id="WP_142529336.1">
    <property type="nucleotide sequence ID" value="NZ_CBCSJO010000008.1"/>
</dbReference>
<dbReference type="EMBL" id="FXTN01000008">
    <property type="protein sequence ID" value="SMO83723.1"/>
    <property type="molecule type" value="Genomic_DNA"/>
</dbReference>